<dbReference type="Proteomes" id="UP000009168">
    <property type="component" value="Unassembled WGS sequence"/>
</dbReference>
<evidence type="ECO:0000259" key="2">
    <source>
        <dbReference type="Pfam" id="PF10474"/>
    </source>
</evidence>
<reference evidence="4" key="1">
    <citation type="journal article" date="2006" name="PLoS Biol.">
        <title>Macronuclear genome sequence of the ciliate Tetrahymena thermophila, a model eukaryote.</title>
        <authorList>
            <person name="Eisen J.A."/>
            <person name="Coyne R.S."/>
            <person name="Wu M."/>
            <person name="Wu D."/>
            <person name="Thiagarajan M."/>
            <person name="Wortman J.R."/>
            <person name="Badger J.H."/>
            <person name="Ren Q."/>
            <person name="Amedeo P."/>
            <person name="Jones K.M."/>
            <person name="Tallon L.J."/>
            <person name="Delcher A.L."/>
            <person name="Salzberg S.L."/>
            <person name="Silva J.C."/>
            <person name="Haas B.J."/>
            <person name="Majoros W.H."/>
            <person name="Farzad M."/>
            <person name="Carlton J.M."/>
            <person name="Smith R.K. Jr."/>
            <person name="Garg J."/>
            <person name="Pearlman R.E."/>
            <person name="Karrer K.M."/>
            <person name="Sun L."/>
            <person name="Manning G."/>
            <person name="Elde N.C."/>
            <person name="Turkewitz A.P."/>
            <person name="Asai D.J."/>
            <person name="Wilkes D.E."/>
            <person name="Wang Y."/>
            <person name="Cai H."/>
            <person name="Collins K."/>
            <person name="Stewart B.A."/>
            <person name="Lee S.R."/>
            <person name="Wilamowska K."/>
            <person name="Weinberg Z."/>
            <person name="Ruzzo W.L."/>
            <person name="Wloga D."/>
            <person name="Gaertig J."/>
            <person name="Frankel J."/>
            <person name="Tsao C.-C."/>
            <person name="Gorovsky M.A."/>
            <person name="Keeling P.J."/>
            <person name="Waller R.F."/>
            <person name="Patron N.J."/>
            <person name="Cherry J.M."/>
            <person name="Stover N.A."/>
            <person name="Krieger C.J."/>
            <person name="del Toro C."/>
            <person name="Ryder H.F."/>
            <person name="Williamson S.C."/>
            <person name="Barbeau R.A."/>
            <person name="Hamilton E.P."/>
            <person name="Orias E."/>
        </authorList>
    </citation>
    <scope>NUCLEOTIDE SEQUENCE [LARGE SCALE GENOMIC DNA]</scope>
    <source>
        <strain evidence="4">SB210</strain>
    </source>
</reference>
<dbReference type="InterPro" id="IPR040047">
    <property type="entry name" value="VPS50"/>
</dbReference>
<sequence length="1075" mass="127672">MFSQKTFVTLQMVQQALFGSRNPDELNPIFFDNLQETSDKQKKRSSVQEFFQAFGLLKESQIGDLISQTRSSEEEQTIEQILQDEELDYYLDQSLGEEDFVHKEFKKFDIRVGHYESNQELKKLEKINRIIEKRLNNNCIKHYGNIAKGLKNIESLGDDNLVSLAKIQVIRNILQSAKNQVTSNSIKVIRLKKQSTNAKCILQKLLDIQSLVGQRFNQISQIVVKKDEFQFLKCDQVYKNLIEIKDLVSKYRDDQFKEIKAFKNIESMVQQKQKILAEIVIKNWILIHKQYDEQHLYNNLLSQFILEQKKEIVLLETLKSNILIQISDEIIQEAVQKFVLLENYDEENIIFVLNYIPKENFLPFLEEIFSKFTKLMVNYHYISRWFVKNDSNESNLILSTDWSQKLYDDPSVSPEQQVDIFLDYVQKNKIIYLQDRKMLWQTIEHKVRQIINNTYQINSFSETELITFLKLISDFIGTGIQYSNSESENIRQCVNLKIVSYYQYFIINFQKTIQKCLSEEKWEQVQQLNYNQILSDLNSIINSPLQREFINSIQYILPELKVENIESYSPINNARYIQQSTPNIRKSSLTHIDSNNPESSDTPHLLSSPEIQNKNKELNSSEFAVIQKTELKLQKCLSESAQNTPMRDSLTKKDNITTLDDQFINQIKFQSQSTIRMTQGIMNCLRLIKILWPVQLQIYEAMKEIIDYYIYSLFYLLCNKSFKEKFIRKFKLEHMNANNESLIETHENNMDFIMEQYLIQKKYQKSRDFIIQQYSKFGDNTIVIPQNYQNIDPNQKILDDQNQKRSFSLFEGLDFQLPEISQGEAYNNLLSSRIISNQSFLSLISLLEKIKPFLKIYLKKNADLIEEHFQIYEQIKFEFVEACYQSFIPNYTLSQLNMENILNNVKWDVKELSKDIKPNAYVANFKVFLQKNYECINKTFQEDQLEKKQALYKILVYYFFQSVIEIYSKIKQITTQSRGQLLVDIKQILLETEELLVWDTKQYKQYLENYLELLQFCNSDDIHTFIVKYRERYPYRCLKSLFILSEAGVTSSKKKKLENQMQMLKNYQLFLRDIK</sequence>
<dbReference type="InParanoid" id="Q22SB0"/>
<evidence type="ECO:0000313" key="4">
    <source>
        <dbReference type="Proteomes" id="UP000009168"/>
    </source>
</evidence>
<dbReference type="EMBL" id="GG662845">
    <property type="protein sequence ID" value="EAR87862.2"/>
    <property type="molecule type" value="Genomic_DNA"/>
</dbReference>
<dbReference type="GO" id="GO:0042147">
    <property type="term" value="P:retrograde transport, endosome to Golgi"/>
    <property type="evidence" value="ECO:0007669"/>
    <property type="project" value="InterPro"/>
</dbReference>
<feature type="region of interest" description="Disordered" evidence="1">
    <location>
        <begin position="587"/>
        <end position="608"/>
    </location>
</feature>
<dbReference type="PANTHER" id="PTHR13258:SF0">
    <property type="entry name" value="SYNDETIN"/>
    <property type="match status" value="1"/>
</dbReference>
<feature type="compositionally biased region" description="Polar residues" evidence="1">
    <location>
        <begin position="587"/>
        <end position="602"/>
    </location>
</feature>
<accession>Q22SB0</accession>
<dbReference type="PANTHER" id="PTHR13258">
    <property type="entry name" value="SYNDETIN"/>
    <property type="match status" value="1"/>
</dbReference>
<dbReference type="GO" id="GO:0000149">
    <property type="term" value="F:SNARE binding"/>
    <property type="evidence" value="ECO:0007669"/>
    <property type="project" value="TreeGrafter"/>
</dbReference>
<dbReference type="RefSeq" id="XP_001008107.2">
    <property type="nucleotide sequence ID" value="XM_001008107.2"/>
</dbReference>
<dbReference type="AlphaFoldDB" id="Q22SB0"/>
<dbReference type="GeneID" id="7832663"/>
<dbReference type="GO" id="GO:0005829">
    <property type="term" value="C:cytosol"/>
    <property type="evidence" value="ECO:0007669"/>
    <property type="project" value="GOC"/>
</dbReference>
<dbReference type="STRING" id="312017.Q22SB0"/>
<evidence type="ECO:0000256" key="1">
    <source>
        <dbReference type="SAM" id="MobiDB-lite"/>
    </source>
</evidence>
<dbReference type="KEGG" id="tet:TTHERM_00006260"/>
<name>Q22SB0_TETTS</name>
<dbReference type="Pfam" id="PF10474">
    <property type="entry name" value="Syndetin_C"/>
    <property type="match status" value="1"/>
</dbReference>
<proteinExistence type="predicted"/>
<organism evidence="3 4">
    <name type="scientific">Tetrahymena thermophila (strain SB210)</name>
    <dbReference type="NCBI Taxonomy" id="312017"/>
    <lineage>
        <taxon>Eukaryota</taxon>
        <taxon>Sar</taxon>
        <taxon>Alveolata</taxon>
        <taxon>Ciliophora</taxon>
        <taxon>Intramacronucleata</taxon>
        <taxon>Oligohymenophorea</taxon>
        <taxon>Hymenostomatida</taxon>
        <taxon>Tetrahymenina</taxon>
        <taxon>Tetrahymenidae</taxon>
        <taxon>Tetrahymena</taxon>
    </lineage>
</organism>
<evidence type="ECO:0000313" key="3">
    <source>
        <dbReference type="EMBL" id="EAR87862.2"/>
    </source>
</evidence>
<gene>
    <name evidence="3" type="ORF">TTHERM_00006260</name>
</gene>
<dbReference type="eggNOG" id="ENOG502SXFG">
    <property type="taxonomic scope" value="Eukaryota"/>
</dbReference>
<dbReference type="GO" id="GO:0032456">
    <property type="term" value="P:endocytic recycling"/>
    <property type="evidence" value="ECO:0007669"/>
    <property type="project" value="InterPro"/>
</dbReference>
<protein>
    <submittedName>
        <fullName evidence="3">Coiled-coil protein, putative</fullName>
    </submittedName>
</protein>
<dbReference type="HOGENOM" id="CLU_288134_0_0_1"/>
<dbReference type="GO" id="GO:1990745">
    <property type="term" value="C:EARP complex"/>
    <property type="evidence" value="ECO:0007669"/>
    <property type="project" value="InterPro"/>
</dbReference>
<dbReference type="InterPro" id="IPR019514">
    <property type="entry name" value="Syndetin_C"/>
</dbReference>
<keyword evidence="4" id="KW-1185">Reference proteome</keyword>
<feature type="domain" description="Syndetin C-terminal" evidence="2">
    <location>
        <begin position="830"/>
        <end position="1062"/>
    </location>
</feature>